<dbReference type="Gene3D" id="3.40.50.10330">
    <property type="entry name" value="Probable inorganic polyphosphate/atp-NAD kinase, domain 1"/>
    <property type="match status" value="1"/>
</dbReference>
<evidence type="ECO:0000256" key="2">
    <source>
        <dbReference type="ARBA" id="ARBA00005983"/>
    </source>
</evidence>
<evidence type="ECO:0000256" key="6">
    <source>
        <dbReference type="ARBA" id="ARBA00022777"/>
    </source>
</evidence>
<feature type="domain" description="DAGKc" evidence="11">
    <location>
        <begin position="1"/>
        <end position="134"/>
    </location>
</feature>
<dbReference type="EMBL" id="CP101914">
    <property type="protein sequence ID" value="UUI01883.1"/>
    <property type="molecule type" value="Genomic_DNA"/>
</dbReference>
<dbReference type="InterPro" id="IPR050187">
    <property type="entry name" value="Lipid_Phosphate_FormReg"/>
</dbReference>
<keyword evidence="13" id="KW-1185">Reference proteome</keyword>
<keyword evidence="4" id="KW-0808">Transferase</keyword>
<organism evidence="12 13">
    <name type="scientific">Oceanobacillus jeddahense</name>
    <dbReference type="NCBI Taxonomy" id="1462527"/>
    <lineage>
        <taxon>Bacteria</taxon>
        <taxon>Bacillati</taxon>
        <taxon>Bacillota</taxon>
        <taxon>Bacilli</taxon>
        <taxon>Bacillales</taxon>
        <taxon>Bacillaceae</taxon>
        <taxon>Oceanobacillus</taxon>
    </lineage>
</organism>
<keyword evidence="9" id="KW-0594">Phospholipid biosynthesis</keyword>
<keyword evidence="6 12" id="KW-0418">Kinase</keyword>
<dbReference type="PROSITE" id="PS50146">
    <property type="entry name" value="DAGK"/>
    <property type="match status" value="1"/>
</dbReference>
<dbReference type="NCBIfam" id="TIGR00147">
    <property type="entry name" value="YegS/Rv2252/BmrU family lipid kinase"/>
    <property type="match status" value="1"/>
</dbReference>
<evidence type="ECO:0000256" key="9">
    <source>
        <dbReference type="ARBA" id="ARBA00023209"/>
    </source>
</evidence>
<evidence type="ECO:0000256" key="8">
    <source>
        <dbReference type="ARBA" id="ARBA00023098"/>
    </source>
</evidence>
<dbReference type="InterPro" id="IPR045540">
    <property type="entry name" value="YegS/DAGK_C"/>
</dbReference>
<reference evidence="12" key="1">
    <citation type="submission" date="2022-07" db="EMBL/GenBank/DDBJ databases">
        <title>FELIX.</title>
        <authorList>
            <person name="Wan K.H."/>
            <person name="Park S."/>
            <person name="Lawrence Q."/>
            <person name="Eichenberger J.P."/>
            <person name="Booth B.W."/>
            <person name="Piaggio A.J."/>
            <person name="Chandler J.C."/>
            <person name="Franklin A.B."/>
            <person name="Celniker S.E."/>
        </authorList>
    </citation>
    <scope>NUCLEOTIDE SEQUENCE</scope>
    <source>
        <strain evidence="12">QA-1986 374</strain>
    </source>
</reference>
<evidence type="ECO:0000259" key="11">
    <source>
        <dbReference type="PROSITE" id="PS50146"/>
    </source>
</evidence>
<dbReference type="Pfam" id="PF00781">
    <property type="entry name" value="DAGK_cat"/>
    <property type="match status" value="1"/>
</dbReference>
<keyword evidence="3" id="KW-0444">Lipid biosynthesis</keyword>
<dbReference type="Proteomes" id="UP001059773">
    <property type="component" value="Chromosome"/>
</dbReference>
<evidence type="ECO:0000256" key="3">
    <source>
        <dbReference type="ARBA" id="ARBA00022516"/>
    </source>
</evidence>
<comment type="cofactor">
    <cofactor evidence="1">
        <name>Mg(2+)</name>
        <dbReference type="ChEBI" id="CHEBI:18420"/>
    </cofactor>
</comment>
<gene>
    <name evidence="12" type="ORF">NP439_17775</name>
</gene>
<sequence>MYLLIVNSNAGDGNAGKVFERIQKTNSFHNVKRITVFTNKSTDAEKIAENYSKNTSIKHVIVIGGDGTLHEVMNGWSNEAVPVSFIPGGSGNDFAKGIDQHLKAEKQWEKIISNPTKESYWNGLYQLEEKNQEKKFINSIGMGIDAKTTEVANQSRFKVLFNYLGLGKLIYLTAFIQAVWSFQPMTIRLQYDGKRRTIQNAWMITAANHPYSGGGLKLVPHAKISSEQLSILIIHQISRKKVLMLFLLVIFGQHRFLKEVELLKVKEITIQADALVSYQADGEIGQLKTCRIKKEKQAVHIYK</sequence>
<dbReference type="InterPro" id="IPR005218">
    <property type="entry name" value="Diacylglycerol/lipid_kinase"/>
</dbReference>
<evidence type="ECO:0000313" key="12">
    <source>
        <dbReference type="EMBL" id="UUI01883.1"/>
    </source>
</evidence>
<dbReference type="GO" id="GO:0016301">
    <property type="term" value="F:kinase activity"/>
    <property type="evidence" value="ECO:0007669"/>
    <property type="project" value="UniProtKB-KW"/>
</dbReference>
<dbReference type="SUPFAM" id="SSF111331">
    <property type="entry name" value="NAD kinase/diacylglycerol kinase-like"/>
    <property type="match status" value="1"/>
</dbReference>
<name>A0ABY5JRT0_9BACI</name>
<keyword evidence="10" id="KW-1208">Phospholipid metabolism</keyword>
<proteinExistence type="inferred from homology"/>
<keyword evidence="5" id="KW-0547">Nucleotide-binding</keyword>
<dbReference type="InterPro" id="IPR016064">
    <property type="entry name" value="NAD/diacylglycerol_kinase_sf"/>
</dbReference>
<dbReference type="Pfam" id="PF19279">
    <property type="entry name" value="YegS_C"/>
    <property type="match status" value="1"/>
</dbReference>
<evidence type="ECO:0000256" key="7">
    <source>
        <dbReference type="ARBA" id="ARBA00022840"/>
    </source>
</evidence>
<evidence type="ECO:0000313" key="13">
    <source>
        <dbReference type="Proteomes" id="UP001059773"/>
    </source>
</evidence>
<dbReference type="SMART" id="SM00046">
    <property type="entry name" value="DAGKc"/>
    <property type="match status" value="1"/>
</dbReference>
<evidence type="ECO:0000256" key="10">
    <source>
        <dbReference type="ARBA" id="ARBA00023264"/>
    </source>
</evidence>
<keyword evidence="7" id="KW-0067">ATP-binding</keyword>
<dbReference type="Gene3D" id="2.60.200.40">
    <property type="match status" value="1"/>
</dbReference>
<dbReference type="RefSeq" id="WP_256707186.1">
    <property type="nucleotide sequence ID" value="NZ_CP101914.1"/>
</dbReference>
<dbReference type="InterPro" id="IPR001206">
    <property type="entry name" value="Diacylglycerol_kinase_cat_dom"/>
</dbReference>
<dbReference type="InterPro" id="IPR017438">
    <property type="entry name" value="ATP-NAD_kinase_N"/>
</dbReference>
<accession>A0ABY5JRT0</accession>
<dbReference type="PANTHER" id="PTHR12358">
    <property type="entry name" value="SPHINGOSINE KINASE"/>
    <property type="match status" value="1"/>
</dbReference>
<comment type="similarity">
    <text evidence="2">Belongs to the diacylglycerol/lipid kinase family.</text>
</comment>
<keyword evidence="8" id="KW-0443">Lipid metabolism</keyword>
<evidence type="ECO:0000256" key="4">
    <source>
        <dbReference type="ARBA" id="ARBA00022679"/>
    </source>
</evidence>
<protein>
    <submittedName>
        <fullName evidence="12">Diacylglycerol kinase family lipid kinase</fullName>
    </submittedName>
</protein>
<evidence type="ECO:0000256" key="1">
    <source>
        <dbReference type="ARBA" id="ARBA00001946"/>
    </source>
</evidence>
<dbReference type="PANTHER" id="PTHR12358:SF54">
    <property type="entry name" value="SPHINGOSINE KINASE RELATED PROTEIN"/>
    <property type="match status" value="1"/>
</dbReference>
<evidence type="ECO:0000256" key="5">
    <source>
        <dbReference type="ARBA" id="ARBA00022741"/>
    </source>
</evidence>